<feature type="compositionally biased region" description="Acidic residues" evidence="1">
    <location>
        <begin position="266"/>
        <end position="277"/>
    </location>
</feature>
<dbReference type="Pfam" id="PF03184">
    <property type="entry name" value="DDE_1"/>
    <property type="match status" value="1"/>
</dbReference>
<sequence>MRQGPSEHFQWIYWVYRVLSVSGVKSPRAALVQSNCKQLYHHNAKAWMTAVLYQSWIKKWDAELVAKQRQVLLLQDNFSGHIVPDGLRAIHVENFEPNLTSHVQPDDQGIIQCFKAHYRAKYIERAIDRYDAGTTPSEIYDIDILTAMRLADAAWREVDTTTIRHCWRRAGILPEFTPPAIPSPAIPVTSLLNQPEDDRDPVHKAEAAVAKALDGLVRTGALQRSNRMDLDSLLNPAIEKVAFDGDTAEEEIFEAMQEATERAQDEEGDEEDEDEPMEVLPTRREALAAAAVLTRFSMAQNSPAARKLEEALRSFTRQVRSEAMRAMVNSSITDYFHRQ</sequence>
<dbReference type="GO" id="GO:0003677">
    <property type="term" value="F:DNA binding"/>
    <property type="evidence" value="ECO:0007669"/>
    <property type="project" value="TreeGrafter"/>
</dbReference>
<dbReference type="AlphaFoldDB" id="A0A1Y2J6X1"/>
<dbReference type="EMBL" id="KZ084086">
    <property type="protein sequence ID" value="OSD08211.1"/>
    <property type="molecule type" value="Genomic_DNA"/>
</dbReference>
<dbReference type="STRING" id="1353009.A0A1Y2J6X1"/>
<organism evidence="3 4">
    <name type="scientific">Trametes coccinea (strain BRFM310)</name>
    <name type="common">Pycnoporus coccineus</name>
    <dbReference type="NCBI Taxonomy" id="1353009"/>
    <lineage>
        <taxon>Eukaryota</taxon>
        <taxon>Fungi</taxon>
        <taxon>Dikarya</taxon>
        <taxon>Basidiomycota</taxon>
        <taxon>Agaricomycotina</taxon>
        <taxon>Agaricomycetes</taxon>
        <taxon>Polyporales</taxon>
        <taxon>Polyporaceae</taxon>
        <taxon>Trametes</taxon>
    </lineage>
</organism>
<keyword evidence="4" id="KW-1185">Reference proteome</keyword>
<evidence type="ECO:0000313" key="4">
    <source>
        <dbReference type="Proteomes" id="UP000193067"/>
    </source>
</evidence>
<evidence type="ECO:0000256" key="1">
    <source>
        <dbReference type="SAM" id="MobiDB-lite"/>
    </source>
</evidence>
<gene>
    <name evidence="3" type="ORF">PYCCODRAFT_1400554</name>
</gene>
<dbReference type="PANTHER" id="PTHR19303:SF73">
    <property type="entry name" value="PROTEIN PDC2"/>
    <property type="match status" value="1"/>
</dbReference>
<evidence type="ECO:0000313" key="3">
    <source>
        <dbReference type="EMBL" id="OSD08211.1"/>
    </source>
</evidence>
<accession>A0A1Y2J6X1</accession>
<proteinExistence type="predicted"/>
<dbReference type="GO" id="GO:0005634">
    <property type="term" value="C:nucleus"/>
    <property type="evidence" value="ECO:0007669"/>
    <property type="project" value="TreeGrafter"/>
</dbReference>
<dbReference type="OrthoDB" id="2729488at2759"/>
<dbReference type="PANTHER" id="PTHR19303">
    <property type="entry name" value="TRANSPOSON"/>
    <property type="match status" value="1"/>
</dbReference>
<feature type="region of interest" description="Disordered" evidence="1">
    <location>
        <begin position="259"/>
        <end position="278"/>
    </location>
</feature>
<dbReference type="Proteomes" id="UP000193067">
    <property type="component" value="Unassembled WGS sequence"/>
</dbReference>
<evidence type="ECO:0000259" key="2">
    <source>
        <dbReference type="Pfam" id="PF03184"/>
    </source>
</evidence>
<protein>
    <submittedName>
        <fullName evidence="3">DDE-domain-containing protein</fullName>
    </submittedName>
</protein>
<name>A0A1Y2J6X1_TRAC3</name>
<reference evidence="3 4" key="1">
    <citation type="journal article" date="2015" name="Biotechnol. Biofuels">
        <title>Enhanced degradation of softwood versus hardwood by the white-rot fungus Pycnoporus coccineus.</title>
        <authorList>
            <person name="Couturier M."/>
            <person name="Navarro D."/>
            <person name="Chevret D."/>
            <person name="Henrissat B."/>
            <person name="Piumi F."/>
            <person name="Ruiz-Duenas F.J."/>
            <person name="Martinez A.T."/>
            <person name="Grigoriev I.V."/>
            <person name="Riley R."/>
            <person name="Lipzen A."/>
            <person name="Berrin J.G."/>
            <person name="Master E.R."/>
            <person name="Rosso M.N."/>
        </authorList>
    </citation>
    <scope>NUCLEOTIDE SEQUENCE [LARGE SCALE GENOMIC DNA]</scope>
    <source>
        <strain evidence="3 4">BRFM310</strain>
    </source>
</reference>
<dbReference type="InterPro" id="IPR004875">
    <property type="entry name" value="DDE_SF_endonuclease_dom"/>
</dbReference>
<dbReference type="InterPro" id="IPR050863">
    <property type="entry name" value="CenT-Element_Derived"/>
</dbReference>
<feature type="domain" description="DDE-1" evidence="2">
    <location>
        <begin position="33"/>
        <end position="167"/>
    </location>
</feature>